<proteinExistence type="predicted"/>
<name>A0A9P1N118_9PELO</name>
<evidence type="ECO:0000313" key="1">
    <source>
        <dbReference type="EMBL" id="CAI5447564.1"/>
    </source>
</evidence>
<evidence type="ECO:0000313" key="2">
    <source>
        <dbReference type="Proteomes" id="UP001152747"/>
    </source>
</evidence>
<protein>
    <submittedName>
        <fullName evidence="1">Uncharacterized protein</fullName>
    </submittedName>
</protein>
<comment type="caution">
    <text evidence="1">The sequence shown here is derived from an EMBL/GenBank/DDBJ whole genome shotgun (WGS) entry which is preliminary data.</text>
</comment>
<dbReference type="Proteomes" id="UP001152747">
    <property type="component" value="Unassembled WGS sequence"/>
</dbReference>
<reference evidence="1" key="1">
    <citation type="submission" date="2022-11" db="EMBL/GenBank/DDBJ databases">
        <authorList>
            <person name="Kikuchi T."/>
        </authorList>
    </citation>
    <scope>NUCLEOTIDE SEQUENCE</scope>
    <source>
        <strain evidence="1">PS1010</strain>
    </source>
</reference>
<sequence>MQILENEKKSIMSGFHWQAEKQRRTQAVVKHSTNFEKSSFRITVSKLHTCWYIKKFNHDLAPSENISGASTLKKNRAINLLYLDYSTHSINLELEIKYL</sequence>
<accession>A0A9P1N118</accession>
<dbReference type="EMBL" id="CANHGI010000004">
    <property type="protein sequence ID" value="CAI5447564.1"/>
    <property type="molecule type" value="Genomic_DNA"/>
</dbReference>
<organism evidence="1 2">
    <name type="scientific">Caenorhabditis angaria</name>
    <dbReference type="NCBI Taxonomy" id="860376"/>
    <lineage>
        <taxon>Eukaryota</taxon>
        <taxon>Metazoa</taxon>
        <taxon>Ecdysozoa</taxon>
        <taxon>Nematoda</taxon>
        <taxon>Chromadorea</taxon>
        <taxon>Rhabditida</taxon>
        <taxon>Rhabditina</taxon>
        <taxon>Rhabditomorpha</taxon>
        <taxon>Rhabditoidea</taxon>
        <taxon>Rhabditidae</taxon>
        <taxon>Peloderinae</taxon>
        <taxon>Caenorhabditis</taxon>
    </lineage>
</organism>
<dbReference type="AlphaFoldDB" id="A0A9P1N118"/>
<gene>
    <name evidence="1" type="ORF">CAMP_LOCUS10201</name>
</gene>
<keyword evidence="2" id="KW-1185">Reference proteome</keyword>